<feature type="domain" description="N-acetyltransferase" evidence="1">
    <location>
        <begin position="3"/>
        <end position="162"/>
    </location>
</feature>
<organism evidence="2 3">
    <name type="scientific">Microlunatus flavus</name>
    <dbReference type="NCBI Taxonomy" id="1036181"/>
    <lineage>
        <taxon>Bacteria</taxon>
        <taxon>Bacillati</taxon>
        <taxon>Actinomycetota</taxon>
        <taxon>Actinomycetes</taxon>
        <taxon>Propionibacteriales</taxon>
        <taxon>Propionibacteriaceae</taxon>
        <taxon>Microlunatus</taxon>
    </lineage>
</organism>
<dbReference type="RefSeq" id="WP_198410017.1">
    <property type="nucleotide sequence ID" value="NZ_FOFA01000003.1"/>
</dbReference>
<gene>
    <name evidence="2" type="ORF">SAMN05421756_10366</name>
</gene>
<accession>A0A1H9EVK7</accession>
<proteinExistence type="predicted"/>
<evidence type="ECO:0000313" key="3">
    <source>
        <dbReference type="Proteomes" id="UP000198504"/>
    </source>
</evidence>
<dbReference type="Gene3D" id="3.40.630.30">
    <property type="match status" value="1"/>
</dbReference>
<dbReference type="EMBL" id="FOFA01000003">
    <property type="protein sequence ID" value="SEQ29796.1"/>
    <property type="molecule type" value="Genomic_DNA"/>
</dbReference>
<keyword evidence="3" id="KW-1185">Reference proteome</keyword>
<dbReference type="SUPFAM" id="SSF55729">
    <property type="entry name" value="Acyl-CoA N-acyltransferases (Nat)"/>
    <property type="match status" value="1"/>
</dbReference>
<dbReference type="PANTHER" id="PTHR43072:SF8">
    <property type="entry name" value="ACYLTRANSFERASE FABY-RELATED"/>
    <property type="match status" value="1"/>
</dbReference>
<dbReference type="Pfam" id="PF00583">
    <property type="entry name" value="Acetyltransf_1"/>
    <property type="match status" value="1"/>
</dbReference>
<keyword evidence="2" id="KW-0808">Transferase</keyword>
<dbReference type="AlphaFoldDB" id="A0A1H9EVK7"/>
<name>A0A1H9EVK7_9ACTN</name>
<dbReference type="CDD" id="cd04301">
    <property type="entry name" value="NAT_SF"/>
    <property type="match status" value="1"/>
</dbReference>
<sequence>MSLHVRPATVRDAAGCAEVYAPYVLGTAVSFETEPPDPAAMAGRIEAAQASHAWLVAEDDGVLLGYAYAGPYRSRPAYRWTAEVSVYVAAGAHGRGVGRALYQALLARLVQRGYRTAVAGTTLPNPASLALHEALGFTPAGVLHAVGWKAGRWHDVALLELALGEGAPEETPAEPR</sequence>
<reference evidence="3" key="1">
    <citation type="submission" date="2016-10" db="EMBL/GenBank/DDBJ databases">
        <authorList>
            <person name="Varghese N."/>
            <person name="Submissions S."/>
        </authorList>
    </citation>
    <scope>NUCLEOTIDE SEQUENCE [LARGE SCALE GENOMIC DNA]</scope>
    <source>
        <strain evidence="3">CGMCC 4.6856</strain>
    </source>
</reference>
<evidence type="ECO:0000259" key="1">
    <source>
        <dbReference type="PROSITE" id="PS51186"/>
    </source>
</evidence>
<dbReference type="PROSITE" id="PS51186">
    <property type="entry name" value="GNAT"/>
    <property type="match status" value="1"/>
</dbReference>
<evidence type="ECO:0000313" key="2">
    <source>
        <dbReference type="EMBL" id="SEQ29796.1"/>
    </source>
</evidence>
<dbReference type="STRING" id="1036181.SAMN05421756_10366"/>
<dbReference type="InterPro" id="IPR016181">
    <property type="entry name" value="Acyl_CoA_acyltransferase"/>
</dbReference>
<dbReference type="Proteomes" id="UP000198504">
    <property type="component" value="Unassembled WGS sequence"/>
</dbReference>
<protein>
    <submittedName>
        <fullName evidence="2">Phosphinothricin acetyltransferase</fullName>
    </submittedName>
</protein>
<dbReference type="InterPro" id="IPR000182">
    <property type="entry name" value="GNAT_dom"/>
</dbReference>
<dbReference type="GO" id="GO:0016747">
    <property type="term" value="F:acyltransferase activity, transferring groups other than amino-acyl groups"/>
    <property type="evidence" value="ECO:0007669"/>
    <property type="project" value="InterPro"/>
</dbReference>
<dbReference type="PANTHER" id="PTHR43072">
    <property type="entry name" value="N-ACETYLTRANSFERASE"/>
    <property type="match status" value="1"/>
</dbReference>